<name>A0ABD0Y8F1_9HEMI</name>
<dbReference type="EMBL" id="JBFDAA010000022">
    <property type="protein sequence ID" value="KAL1110353.1"/>
    <property type="molecule type" value="Genomic_DNA"/>
</dbReference>
<evidence type="ECO:0000256" key="1">
    <source>
        <dbReference type="SAM" id="MobiDB-lite"/>
    </source>
</evidence>
<protein>
    <submittedName>
        <fullName evidence="2">Uncharacterized protein</fullName>
    </submittedName>
</protein>
<dbReference type="Proteomes" id="UP001558652">
    <property type="component" value="Unassembled WGS sequence"/>
</dbReference>
<sequence>MASKCRNMFCQNKKQETTEIGPFGEPEQCYRSLQLLVHLFSEDPVSLNMTSNSEDQNMEDLTGTGSELVAYPQLFLDDGDTEKQSCGIDSSGNTSQTRTENSIPVLDSLVPKDS</sequence>
<gene>
    <name evidence="2" type="ORF">AAG570_007884</name>
</gene>
<dbReference type="AlphaFoldDB" id="A0ABD0Y8F1"/>
<proteinExistence type="predicted"/>
<accession>A0ABD0Y8F1</accession>
<comment type="caution">
    <text evidence="2">The sequence shown here is derived from an EMBL/GenBank/DDBJ whole genome shotgun (WGS) entry which is preliminary data.</text>
</comment>
<evidence type="ECO:0000313" key="2">
    <source>
        <dbReference type="EMBL" id="KAL1110353.1"/>
    </source>
</evidence>
<feature type="compositionally biased region" description="Polar residues" evidence="1">
    <location>
        <begin position="87"/>
        <end position="102"/>
    </location>
</feature>
<feature type="region of interest" description="Disordered" evidence="1">
    <location>
        <begin position="80"/>
        <end position="114"/>
    </location>
</feature>
<evidence type="ECO:0000313" key="3">
    <source>
        <dbReference type="Proteomes" id="UP001558652"/>
    </source>
</evidence>
<keyword evidence="3" id="KW-1185">Reference proteome</keyword>
<reference evidence="2 3" key="1">
    <citation type="submission" date="2024-07" db="EMBL/GenBank/DDBJ databases">
        <title>Chromosome-level genome assembly of the water stick insect Ranatra chinensis (Heteroptera: Nepidae).</title>
        <authorList>
            <person name="Liu X."/>
        </authorList>
    </citation>
    <scope>NUCLEOTIDE SEQUENCE [LARGE SCALE GENOMIC DNA]</scope>
    <source>
        <strain evidence="2">Cailab_2021Rc</strain>
        <tissue evidence="2">Muscle</tissue>
    </source>
</reference>
<organism evidence="2 3">
    <name type="scientific">Ranatra chinensis</name>
    <dbReference type="NCBI Taxonomy" id="642074"/>
    <lineage>
        <taxon>Eukaryota</taxon>
        <taxon>Metazoa</taxon>
        <taxon>Ecdysozoa</taxon>
        <taxon>Arthropoda</taxon>
        <taxon>Hexapoda</taxon>
        <taxon>Insecta</taxon>
        <taxon>Pterygota</taxon>
        <taxon>Neoptera</taxon>
        <taxon>Paraneoptera</taxon>
        <taxon>Hemiptera</taxon>
        <taxon>Heteroptera</taxon>
        <taxon>Panheteroptera</taxon>
        <taxon>Nepomorpha</taxon>
        <taxon>Nepidae</taxon>
        <taxon>Ranatrinae</taxon>
        <taxon>Ranatra</taxon>
    </lineage>
</organism>